<dbReference type="PANTHER" id="PTHR30419">
    <property type="entry name" value="HTH-TYPE TRANSCRIPTIONAL REGULATOR YBHD"/>
    <property type="match status" value="1"/>
</dbReference>
<dbReference type="GO" id="GO:0003677">
    <property type="term" value="F:DNA binding"/>
    <property type="evidence" value="ECO:0007669"/>
    <property type="project" value="UniProtKB-KW"/>
</dbReference>
<evidence type="ECO:0000256" key="3">
    <source>
        <dbReference type="ARBA" id="ARBA00023125"/>
    </source>
</evidence>
<comment type="similarity">
    <text evidence="1">Belongs to the LysR transcriptional regulatory family.</text>
</comment>
<evidence type="ECO:0000259" key="5">
    <source>
        <dbReference type="PROSITE" id="PS50931"/>
    </source>
</evidence>
<dbReference type="GO" id="GO:0005829">
    <property type="term" value="C:cytosol"/>
    <property type="evidence" value="ECO:0007669"/>
    <property type="project" value="TreeGrafter"/>
</dbReference>
<dbReference type="AlphaFoldDB" id="A0A377GVB7"/>
<dbReference type="OrthoDB" id="9803735at2"/>
<protein>
    <submittedName>
        <fullName evidence="6">HTH-type transcriptional regulator gltC</fullName>
    </submittedName>
</protein>
<organism evidence="6 7">
    <name type="scientific">Fusobacterium necrogenes</name>
    <dbReference type="NCBI Taxonomy" id="858"/>
    <lineage>
        <taxon>Bacteria</taxon>
        <taxon>Fusobacteriati</taxon>
        <taxon>Fusobacteriota</taxon>
        <taxon>Fusobacteriia</taxon>
        <taxon>Fusobacteriales</taxon>
        <taxon>Fusobacteriaceae</taxon>
        <taxon>Fusobacterium</taxon>
    </lineage>
</organism>
<proteinExistence type="inferred from homology"/>
<dbReference type="PANTHER" id="PTHR30419:SF8">
    <property type="entry name" value="NITROGEN ASSIMILATION TRANSCRIPTIONAL ACTIVATOR-RELATED"/>
    <property type="match status" value="1"/>
</dbReference>
<sequence length="295" mass="33507">MNIKALNYFIKVVDEGGFTAASKKLFLCQSALSKSIKNFETELGVVLIDRSSKNFKLTPEGQIFYENGNLALKIIKEQLDRLLDSVSLEKGKIKIGIPPVISTIYFTTVIQKFRELYPSIKLITVEAGANTIKEKVENGEIDIGVIILPFDSEHFNVIPIFLSDNVVIVHKSHPFAKFSEISFIDLKDQNFISLNETYMLYDKILEKCKAFNFTPNIICTSSQWDFIAEMVSLNQGVSILPRPILSKFHSKNIKILNIKEGFPWNVALITTKNKYISKASKIFIEFTKELARPKK</sequence>
<name>A0A377GVB7_9FUSO</name>
<dbReference type="Gene3D" id="3.40.190.290">
    <property type="match status" value="1"/>
</dbReference>
<accession>A0A377GVB7</accession>
<dbReference type="PROSITE" id="PS50931">
    <property type="entry name" value="HTH_LYSR"/>
    <property type="match status" value="1"/>
</dbReference>
<evidence type="ECO:0000313" key="7">
    <source>
        <dbReference type="Proteomes" id="UP000255328"/>
    </source>
</evidence>
<dbReference type="SUPFAM" id="SSF46785">
    <property type="entry name" value="Winged helix' DNA-binding domain"/>
    <property type="match status" value="1"/>
</dbReference>
<dbReference type="InterPro" id="IPR000847">
    <property type="entry name" value="LysR_HTH_N"/>
</dbReference>
<keyword evidence="2" id="KW-0805">Transcription regulation</keyword>
<dbReference type="InterPro" id="IPR050950">
    <property type="entry name" value="HTH-type_LysR_regulators"/>
</dbReference>
<feature type="domain" description="HTH lysR-type" evidence="5">
    <location>
        <begin position="1"/>
        <end position="58"/>
    </location>
</feature>
<dbReference type="InterPro" id="IPR036388">
    <property type="entry name" value="WH-like_DNA-bd_sf"/>
</dbReference>
<dbReference type="FunFam" id="1.10.10.10:FF:000001">
    <property type="entry name" value="LysR family transcriptional regulator"/>
    <property type="match status" value="1"/>
</dbReference>
<dbReference type="Gene3D" id="1.10.10.10">
    <property type="entry name" value="Winged helix-like DNA-binding domain superfamily/Winged helix DNA-binding domain"/>
    <property type="match status" value="1"/>
</dbReference>
<dbReference type="Pfam" id="PF03466">
    <property type="entry name" value="LysR_substrate"/>
    <property type="match status" value="1"/>
</dbReference>
<dbReference type="Proteomes" id="UP000255328">
    <property type="component" value="Unassembled WGS sequence"/>
</dbReference>
<dbReference type="GO" id="GO:0003700">
    <property type="term" value="F:DNA-binding transcription factor activity"/>
    <property type="evidence" value="ECO:0007669"/>
    <property type="project" value="InterPro"/>
</dbReference>
<dbReference type="InterPro" id="IPR036390">
    <property type="entry name" value="WH_DNA-bd_sf"/>
</dbReference>
<reference evidence="6 7" key="1">
    <citation type="submission" date="2018-06" db="EMBL/GenBank/DDBJ databases">
        <authorList>
            <consortium name="Pathogen Informatics"/>
            <person name="Doyle S."/>
        </authorList>
    </citation>
    <scope>NUCLEOTIDE SEQUENCE [LARGE SCALE GENOMIC DNA]</scope>
    <source>
        <strain evidence="6 7">NCTC10723</strain>
    </source>
</reference>
<evidence type="ECO:0000256" key="1">
    <source>
        <dbReference type="ARBA" id="ARBA00009437"/>
    </source>
</evidence>
<dbReference type="PRINTS" id="PR00039">
    <property type="entry name" value="HTHLYSR"/>
</dbReference>
<evidence type="ECO:0000256" key="2">
    <source>
        <dbReference type="ARBA" id="ARBA00023015"/>
    </source>
</evidence>
<keyword evidence="7" id="KW-1185">Reference proteome</keyword>
<dbReference type="SUPFAM" id="SSF53850">
    <property type="entry name" value="Periplasmic binding protein-like II"/>
    <property type="match status" value="1"/>
</dbReference>
<keyword evidence="3" id="KW-0238">DNA-binding</keyword>
<dbReference type="Pfam" id="PF00126">
    <property type="entry name" value="HTH_1"/>
    <property type="match status" value="1"/>
</dbReference>
<keyword evidence="4" id="KW-0804">Transcription</keyword>
<dbReference type="InterPro" id="IPR005119">
    <property type="entry name" value="LysR_subst-bd"/>
</dbReference>
<dbReference type="RefSeq" id="WP_115268744.1">
    <property type="nucleotide sequence ID" value="NZ_CASFEE010000011.1"/>
</dbReference>
<gene>
    <name evidence="6" type="primary">gltC</name>
    <name evidence="6" type="ORF">NCTC10723_00338</name>
</gene>
<evidence type="ECO:0000313" key="6">
    <source>
        <dbReference type="EMBL" id="STO30908.1"/>
    </source>
</evidence>
<dbReference type="EMBL" id="UGGU01000003">
    <property type="protein sequence ID" value="STO30908.1"/>
    <property type="molecule type" value="Genomic_DNA"/>
</dbReference>
<evidence type="ECO:0000256" key="4">
    <source>
        <dbReference type="ARBA" id="ARBA00023163"/>
    </source>
</evidence>